<dbReference type="Gene3D" id="3.40.50.2300">
    <property type="match status" value="1"/>
</dbReference>
<evidence type="ECO:0000256" key="3">
    <source>
        <dbReference type="ARBA" id="ARBA00022553"/>
    </source>
</evidence>
<evidence type="ECO:0000256" key="5">
    <source>
        <dbReference type="ARBA" id="ARBA00022741"/>
    </source>
</evidence>
<evidence type="ECO:0000259" key="12">
    <source>
        <dbReference type="PROSITE" id="PS50110"/>
    </source>
</evidence>
<evidence type="ECO:0000256" key="4">
    <source>
        <dbReference type="ARBA" id="ARBA00022679"/>
    </source>
</evidence>
<keyword evidence="6 14" id="KW-0418">Kinase</keyword>
<dbReference type="PRINTS" id="PR00344">
    <property type="entry name" value="BCTRLSENSOR"/>
</dbReference>
<keyword evidence="8" id="KW-0902">Two-component regulatory system</keyword>
<evidence type="ECO:0000313" key="14">
    <source>
        <dbReference type="EMBL" id="ONG58918.1"/>
    </source>
</evidence>
<dbReference type="SUPFAM" id="SSF47384">
    <property type="entry name" value="Homodimeric domain of signal transducing histidine kinase"/>
    <property type="match status" value="1"/>
</dbReference>
<keyword evidence="3 9" id="KW-0597">Phosphoprotein</keyword>
<dbReference type="AlphaFoldDB" id="A0A1V2H8H6"/>
<dbReference type="Proteomes" id="UP000188879">
    <property type="component" value="Unassembled WGS sequence"/>
</dbReference>
<feature type="modified residue" description="4-aspartylphosphate" evidence="9">
    <location>
        <position position="607"/>
    </location>
</feature>
<keyword evidence="5" id="KW-0547">Nucleotide-binding</keyword>
<evidence type="ECO:0000259" key="13">
    <source>
        <dbReference type="PROSITE" id="PS50112"/>
    </source>
</evidence>
<dbReference type="SMART" id="SM00387">
    <property type="entry name" value="HATPase_c"/>
    <property type="match status" value="1"/>
</dbReference>
<dbReference type="PANTHER" id="PTHR43065:SF42">
    <property type="entry name" value="TWO-COMPONENT SENSOR PPRA"/>
    <property type="match status" value="1"/>
</dbReference>
<comment type="caution">
    <text evidence="14">The sequence shown here is derived from an EMBL/GenBank/DDBJ whole genome shotgun (WGS) entry which is preliminary data.</text>
</comment>
<feature type="domain" description="Response regulatory" evidence="12">
    <location>
        <begin position="557"/>
        <end position="673"/>
    </location>
</feature>
<dbReference type="GO" id="GO:0000155">
    <property type="term" value="F:phosphorelay sensor kinase activity"/>
    <property type="evidence" value="ECO:0007669"/>
    <property type="project" value="InterPro"/>
</dbReference>
<dbReference type="Gene3D" id="3.30.450.20">
    <property type="entry name" value="PAS domain"/>
    <property type="match status" value="2"/>
</dbReference>
<dbReference type="CDD" id="cd00130">
    <property type="entry name" value="PAS"/>
    <property type="match status" value="1"/>
</dbReference>
<feature type="coiled-coil region" evidence="10">
    <location>
        <begin position="141"/>
        <end position="168"/>
    </location>
</feature>
<evidence type="ECO:0000256" key="2">
    <source>
        <dbReference type="ARBA" id="ARBA00012438"/>
    </source>
</evidence>
<keyword evidence="4" id="KW-0808">Transferase</keyword>
<dbReference type="PROSITE" id="PS50112">
    <property type="entry name" value="PAS"/>
    <property type="match status" value="1"/>
</dbReference>
<evidence type="ECO:0000256" key="1">
    <source>
        <dbReference type="ARBA" id="ARBA00000085"/>
    </source>
</evidence>
<dbReference type="Pfam" id="PF00512">
    <property type="entry name" value="HisKA"/>
    <property type="match status" value="1"/>
</dbReference>
<keyword evidence="10" id="KW-0175">Coiled coil</keyword>
<dbReference type="GO" id="GO:0006355">
    <property type="term" value="P:regulation of DNA-templated transcription"/>
    <property type="evidence" value="ECO:0007669"/>
    <property type="project" value="InterPro"/>
</dbReference>
<dbReference type="GO" id="GO:0005524">
    <property type="term" value="F:ATP binding"/>
    <property type="evidence" value="ECO:0007669"/>
    <property type="project" value="UniProtKB-KW"/>
</dbReference>
<name>A0A1V2H8H6_9PROT</name>
<evidence type="ECO:0000256" key="9">
    <source>
        <dbReference type="PROSITE-ProRule" id="PRU00169"/>
    </source>
</evidence>
<sequence length="677" mass="73419">MAARIRDFPWETTPLGPIAKWPSALRLAVDLALASHFPKCLFWGPALISIYNDAYLPLLGAKPDALGRPMAEVWQDTWEQIGPIAERAMAGTSTFIEDYAMRTDRHGYAEEAFFTFCYSPIRDKAGRVVGMIDTVMESTGKVLAERALRQERARLAEMNAALERRVAERTADRDRLWQLTTDLMLVARLDGRIVVVNPAWTAVLGWEEAALVGQDLADLLHPDDRAALGDALQRMAGGLAGCRFDTRLRHRDGGHRWIAWNAVPGEGMVNAGGRDFTAEREQAEALQLAEEQLRQSQKMEAVGQLTGGLAHDFNNMLTGITGSLELLQFRVARGQTDDLGRFIGSAQEAARRAAALTHRLLAFSRRQTLDPKPIDVNRLIAGMTELVERTMGPAIRTELAADPDLWTVLVDPNQLENALLNLCINARDAMPDGGTLRIVTENLRLEGAAARRLELPPGPYLALSVSDSGTGMDPEVARRAFDPFFTTKPLGLGTGLGLSMIYGFVRQSGGQAEIRTTPGQGTTLLLYLPRHQGEAEGASGAEPPADLASPRPARAGTVLVVDDEPTLRMLLRTVLEDLGYTALEAADGAGGLEHLRAEQRIDLLVTDVGLPGGMNGRQMADAGRALRPGLPVLFITGYAESVVIGEGQLEPGMHLMTKPFAMEALAGRIQALLGDGA</sequence>
<keyword evidence="15" id="KW-1185">Reference proteome</keyword>
<dbReference type="Pfam" id="PF02518">
    <property type="entry name" value="HATPase_c"/>
    <property type="match status" value="1"/>
</dbReference>
<dbReference type="PROSITE" id="PS50109">
    <property type="entry name" value="HIS_KIN"/>
    <property type="match status" value="1"/>
</dbReference>
<dbReference type="Pfam" id="PF00072">
    <property type="entry name" value="Response_reg"/>
    <property type="match status" value="1"/>
</dbReference>
<evidence type="ECO:0000313" key="15">
    <source>
        <dbReference type="Proteomes" id="UP000188879"/>
    </source>
</evidence>
<dbReference type="SUPFAM" id="SSF55785">
    <property type="entry name" value="PYP-like sensor domain (PAS domain)"/>
    <property type="match status" value="2"/>
</dbReference>
<feature type="domain" description="PAS" evidence="13">
    <location>
        <begin position="169"/>
        <end position="239"/>
    </location>
</feature>
<dbReference type="InterPro" id="IPR036890">
    <property type="entry name" value="HATPase_C_sf"/>
</dbReference>
<dbReference type="InterPro" id="IPR035965">
    <property type="entry name" value="PAS-like_dom_sf"/>
</dbReference>
<dbReference type="SUPFAM" id="SSF52172">
    <property type="entry name" value="CheY-like"/>
    <property type="match status" value="1"/>
</dbReference>
<proteinExistence type="predicted"/>
<dbReference type="PROSITE" id="PS50110">
    <property type="entry name" value="RESPONSE_REGULATORY"/>
    <property type="match status" value="1"/>
</dbReference>
<dbReference type="InterPro" id="IPR011006">
    <property type="entry name" value="CheY-like_superfamily"/>
</dbReference>
<evidence type="ECO:0000256" key="6">
    <source>
        <dbReference type="ARBA" id="ARBA00022777"/>
    </source>
</evidence>
<reference evidence="14 15" key="1">
    <citation type="submission" date="2016-10" db="EMBL/GenBank/DDBJ databases">
        <title>Draft Genome sequence of Roseomonas sp. strain M3.</title>
        <authorList>
            <person name="Subhash Y."/>
            <person name="Lee S."/>
        </authorList>
    </citation>
    <scope>NUCLEOTIDE SEQUENCE [LARGE SCALE GENOMIC DNA]</scope>
    <source>
        <strain evidence="14 15">M3</strain>
    </source>
</reference>
<dbReference type="EC" id="2.7.13.3" evidence="2"/>
<dbReference type="InterPro" id="IPR013767">
    <property type="entry name" value="PAS_fold"/>
</dbReference>
<protein>
    <recommendedName>
        <fullName evidence="2">histidine kinase</fullName>
        <ecNumber evidence="2">2.7.13.3</ecNumber>
    </recommendedName>
</protein>
<dbReference type="InterPro" id="IPR005467">
    <property type="entry name" value="His_kinase_dom"/>
</dbReference>
<evidence type="ECO:0000256" key="8">
    <source>
        <dbReference type="ARBA" id="ARBA00023012"/>
    </source>
</evidence>
<evidence type="ECO:0000256" key="10">
    <source>
        <dbReference type="SAM" id="Coils"/>
    </source>
</evidence>
<dbReference type="EMBL" id="MLCO01000009">
    <property type="protein sequence ID" value="ONG58918.1"/>
    <property type="molecule type" value="Genomic_DNA"/>
</dbReference>
<evidence type="ECO:0000256" key="7">
    <source>
        <dbReference type="ARBA" id="ARBA00022840"/>
    </source>
</evidence>
<dbReference type="InterPro" id="IPR000014">
    <property type="entry name" value="PAS"/>
</dbReference>
<dbReference type="SMART" id="SM00448">
    <property type="entry name" value="REC"/>
    <property type="match status" value="1"/>
</dbReference>
<dbReference type="Gene3D" id="1.10.287.130">
    <property type="match status" value="1"/>
</dbReference>
<dbReference type="SUPFAM" id="SSF55874">
    <property type="entry name" value="ATPase domain of HSP90 chaperone/DNA topoisomerase II/histidine kinase"/>
    <property type="match status" value="1"/>
</dbReference>
<dbReference type="InterPro" id="IPR003594">
    <property type="entry name" value="HATPase_dom"/>
</dbReference>
<accession>A0A1V2H8H6</accession>
<dbReference type="Gene3D" id="3.30.565.10">
    <property type="entry name" value="Histidine kinase-like ATPase, C-terminal domain"/>
    <property type="match status" value="1"/>
</dbReference>
<dbReference type="InterPro" id="IPR003661">
    <property type="entry name" value="HisK_dim/P_dom"/>
</dbReference>
<dbReference type="InterPro" id="IPR004358">
    <property type="entry name" value="Sig_transdc_His_kin-like_C"/>
</dbReference>
<gene>
    <name evidence="14" type="ORF">BKE38_01415</name>
</gene>
<dbReference type="InterPro" id="IPR036097">
    <property type="entry name" value="HisK_dim/P_sf"/>
</dbReference>
<dbReference type="NCBIfam" id="TIGR00229">
    <property type="entry name" value="sensory_box"/>
    <property type="match status" value="1"/>
</dbReference>
<dbReference type="PANTHER" id="PTHR43065">
    <property type="entry name" value="SENSOR HISTIDINE KINASE"/>
    <property type="match status" value="1"/>
</dbReference>
<dbReference type="Pfam" id="PF00989">
    <property type="entry name" value="PAS"/>
    <property type="match status" value="1"/>
</dbReference>
<evidence type="ECO:0000259" key="11">
    <source>
        <dbReference type="PROSITE" id="PS50109"/>
    </source>
</evidence>
<dbReference type="SMART" id="SM00091">
    <property type="entry name" value="PAS"/>
    <property type="match status" value="1"/>
</dbReference>
<organism evidence="14 15">
    <name type="scientific">Teichococcus deserti</name>
    <dbReference type="NCBI Taxonomy" id="1817963"/>
    <lineage>
        <taxon>Bacteria</taxon>
        <taxon>Pseudomonadati</taxon>
        <taxon>Pseudomonadota</taxon>
        <taxon>Alphaproteobacteria</taxon>
        <taxon>Acetobacterales</taxon>
        <taxon>Roseomonadaceae</taxon>
        <taxon>Roseomonas</taxon>
    </lineage>
</organism>
<dbReference type="CDD" id="cd00082">
    <property type="entry name" value="HisKA"/>
    <property type="match status" value="1"/>
</dbReference>
<comment type="catalytic activity">
    <reaction evidence="1">
        <text>ATP + protein L-histidine = ADP + protein N-phospho-L-histidine.</text>
        <dbReference type="EC" id="2.7.13.3"/>
    </reaction>
</comment>
<feature type="domain" description="Histidine kinase" evidence="11">
    <location>
        <begin position="308"/>
        <end position="532"/>
    </location>
</feature>
<dbReference type="CDD" id="cd18161">
    <property type="entry name" value="REC_hyHK_blue-like"/>
    <property type="match status" value="1"/>
</dbReference>
<dbReference type="SMART" id="SM00388">
    <property type="entry name" value="HisKA"/>
    <property type="match status" value="1"/>
</dbReference>
<dbReference type="InterPro" id="IPR001789">
    <property type="entry name" value="Sig_transdc_resp-reg_receiver"/>
</dbReference>
<keyword evidence="7" id="KW-0067">ATP-binding</keyword>